<dbReference type="InterPro" id="IPR052892">
    <property type="entry name" value="NA-targeting_endonuclease"/>
</dbReference>
<gene>
    <name evidence="2" type="ORF">vBLivaVAfA18_153</name>
</gene>
<dbReference type="CDD" id="cd00085">
    <property type="entry name" value="HNHc"/>
    <property type="match status" value="1"/>
</dbReference>
<evidence type="ECO:0000259" key="1">
    <source>
        <dbReference type="SMART" id="SM00507"/>
    </source>
</evidence>
<proteinExistence type="predicted"/>
<keyword evidence="2" id="KW-0540">Nuclease</keyword>
<accession>A0A858ED07</accession>
<reference evidence="2" key="1">
    <citation type="submission" date="2020-01" db="EMBL/GenBank/DDBJ databases">
        <title>Comparative genomic and phylogenetic analyses of the P100virus genus of Listeria bacteriophages and report of two new members.</title>
        <authorList>
            <person name="Blanco Fernandez M.D."/>
            <person name="Barrios M.E."/>
            <person name="Mbayed V.A."/>
            <person name="Klumpp J."/>
        </authorList>
    </citation>
    <scope>NUCLEOTIDE SEQUENCE</scope>
</reference>
<dbReference type="Gene3D" id="1.10.30.50">
    <property type="match status" value="1"/>
</dbReference>
<dbReference type="GO" id="GO:0004519">
    <property type="term" value="F:endonuclease activity"/>
    <property type="evidence" value="ECO:0007669"/>
    <property type="project" value="UniProtKB-KW"/>
</dbReference>
<evidence type="ECO:0000313" key="3">
    <source>
        <dbReference type="Proteomes" id="UP000609966"/>
    </source>
</evidence>
<keyword evidence="2" id="KW-0255">Endonuclease</keyword>
<evidence type="ECO:0000313" key="2">
    <source>
        <dbReference type="EMBL" id="QIG61077.1"/>
    </source>
</evidence>
<protein>
    <submittedName>
        <fullName evidence="2">Putative endonuclease</fullName>
    </submittedName>
</protein>
<dbReference type="GO" id="GO:0008270">
    <property type="term" value="F:zinc ion binding"/>
    <property type="evidence" value="ECO:0007669"/>
    <property type="project" value="InterPro"/>
</dbReference>
<dbReference type="EMBL" id="MN939540">
    <property type="protein sequence ID" value="QIG61077.1"/>
    <property type="molecule type" value="Genomic_DNA"/>
</dbReference>
<dbReference type="InterPro" id="IPR002711">
    <property type="entry name" value="HNH"/>
</dbReference>
<dbReference type="InterPro" id="IPR003615">
    <property type="entry name" value="HNH_nuc"/>
</dbReference>
<dbReference type="PANTHER" id="PTHR33877:SF2">
    <property type="entry name" value="OS07G0170200 PROTEIN"/>
    <property type="match status" value="1"/>
</dbReference>
<dbReference type="Pfam" id="PF01844">
    <property type="entry name" value="HNH"/>
    <property type="match status" value="1"/>
</dbReference>
<keyword evidence="2" id="KW-0378">Hydrolase</keyword>
<sequence>MCYIKSKYRIGVNIMETKICKTCGKELAITAFNLDRGRRRASCGSCTYKKKDKSKVQERHKAYRARMQQEGKLPYWKKRAQVSNYRAKNVYGIEDKLTGEELYKLYEDTKQCSYCAKPFESHLHAKIDHIISLVNGGTHTVDNILFCCERCNSTKNSRDEKEFFEYIKSVYDTLSKKYN</sequence>
<dbReference type="SMART" id="SM00507">
    <property type="entry name" value="HNHc"/>
    <property type="match status" value="1"/>
</dbReference>
<organism evidence="2 3">
    <name type="scientific">Listeria phage vB_Liva_VAfA18</name>
    <dbReference type="NCBI Taxonomy" id="2712945"/>
    <lineage>
        <taxon>Viruses</taxon>
        <taxon>Duplodnaviria</taxon>
        <taxon>Heunggongvirae</taxon>
        <taxon>Uroviricota</taxon>
        <taxon>Caudoviricetes</taxon>
        <taxon>Herelleviridae</taxon>
        <taxon>Jasinskavirinae</taxon>
        <taxon>Pecentumvirus</taxon>
        <taxon>Pecentumvirus list36</taxon>
    </lineage>
</organism>
<feature type="domain" description="HNH nuclease" evidence="1">
    <location>
        <begin position="101"/>
        <end position="153"/>
    </location>
</feature>
<dbReference type="PANTHER" id="PTHR33877">
    <property type="entry name" value="SLL1193 PROTEIN"/>
    <property type="match status" value="1"/>
</dbReference>
<name>A0A858ED07_9CAUD</name>
<dbReference type="GO" id="GO:0003676">
    <property type="term" value="F:nucleic acid binding"/>
    <property type="evidence" value="ECO:0007669"/>
    <property type="project" value="InterPro"/>
</dbReference>
<dbReference type="Proteomes" id="UP000609966">
    <property type="component" value="Segment"/>
</dbReference>